<comment type="subunit">
    <text evidence="1">Self-associates forming complexes of several hundred monomers.</text>
</comment>
<dbReference type="InterPro" id="IPR001005">
    <property type="entry name" value="SANT/Myb"/>
</dbReference>
<dbReference type="PANTHER" id="PTHR21411:SF0">
    <property type="entry name" value="REGULATORY PROTEIN ZESTE"/>
    <property type="match status" value="1"/>
</dbReference>
<dbReference type="Proteomes" id="UP000827092">
    <property type="component" value="Unassembled WGS sequence"/>
</dbReference>
<evidence type="ECO:0000256" key="2">
    <source>
        <dbReference type="ARBA" id="ARBA00016807"/>
    </source>
</evidence>
<organism evidence="5 6">
    <name type="scientific">Oedothorax gibbosus</name>
    <dbReference type="NCBI Taxonomy" id="931172"/>
    <lineage>
        <taxon>Eukaryota</taxon>
        <taxon>Metazoa</taxon>
        <taxon>Ecdysozoa</taxon>
        <taxon>Arthropoda</taxon>
        <taxon>Chelicerata</taxon>
        <taxon>Arachnida</taxon>
        <taxon>Araneae</taxon>
        <taxon>Araneomorphae</taxon>
        <taxon>Entelegynae</taxon>
        <taxon>Araneoidea</taxon>
        <taxon>Linyphiidae</taxon>
        <taxon>Erigoninae</taxon>
        <taxon>Oedothorax</taxon>
    </lineage>
</organism>
<evidence type="ECO:0000256" key="3">
    <source>
        <dbReference type="ARBA" id="ARBA00025466"/>
    </source>
</evidence>
<evidence type="ECO:0000259" key="4">
    <source>
        <dbReference type="SMART" id="SM00717"/>
    </source>
</evidence>
<dbReference type="InterPro" id="IPR028002">
    <property type="entry name" value="Myb_DNA-bind_5"/>
</dbReference>
<dbReference type="EMBL" id="JAFNEN010000849">
    <property type="protein sequence ID" value="KAG8176726.1"/>
    <property type="molecule type" value="Genomic_DNA"/>
</dbReference>
<accession>A0AAV6TYZ9</accession>
<protein>
    <recommendedName>
        <fullName evidence="2">Regulatory protein zeste</fullName>
    </recommendedName>
</protein>
<sequence length="209" mass="23681">MDKQRSKNFTPLEEEILLNCVSEYTKVIDCKETNALKSDAKVKAWLSVTELYNSQSSVTKRSLNQLKSKYKNLKAASRKRLADEKVEIFVTGGGSKTIYATEADALLVANGAVVRPLNSWDSDAPYEAVTSAKPASANWLRRNRRPNASLRAAEALSAAASARRAAVERESNRKIELMEIEHQRRRMLIEEQILTERTKRAYYEKENKN</sequence>
<reference evidence="5 6" key="1">
    <citation type="journal article" date="2022" name="Nat. Ecol. Evol.">
        <title>A masculinizing supergene underlies an exaggerated male reproductive morph in a spider.</title>
        <authorList>
            <person name="Hendrickx F."/>
            <person name="De Corte Z."/>
            <person name="Sonet G."/>
            <person name="Van Belleghem S.M."/>
            <person name="Kostlbacher S."/>
            <person name="Vangestel C."/>
        </authorList>
    </citation>
    <scope>NUCLEOTIDE SEQUENCE [LARGE SCALE GENOMIC DNA]</scope>
    <source>
        <tissue evidence="5">Whole body</tissue>
    </source>
</reference>
<comment type="caution">
    <text evidence="5">The sequence shown here is derived from an EMBL/GenBank/DDBJ whole genome shotgun (WGS) entry which is preliminary data.</text>
</comment>
<comment type="function">
    <text evidence="3">Involved in transvection phenomena (= synapsis-dependent gene expression), where the synaptic pairing of chromosomes carrying genes with which zeste interacts influences the expression of these genes. Zeste binds to DNA and stimulates transcription from a nearby promoter.</text>
</comment>
<proteinExistence type="predicted"/>
<dbReference type="PANTHER" id="PTHR21411">
    <property type="entry name" value="APONTIC"/>
    <property type="match status" value="1"/>
</dbReference>
<name>A0AAV6TYZ9_9ARAC</name>
<dbReference type="AlphaFoldDB" id="A0AAV6TYZ9"/>
<keyword evidence="6" id="KW-1185">Reference proteome</keyword>
<evidence type="ECO:0000313" key="5">
    <source>
        <dbReference type="EMBL" id="KAG8176726.1"/>
    </source>
</evidence>
<dbReference type="SMART" id="SM00717">
    <property type="entry name" value="SANT"/>
    <property type="match status" value="1"/>
</dbReference>
<gene>
    <name evidence="5" type="ORF">JTE90_003357</name>
</gene>
<dbReference type="Pfam" id="PF13873">
    <property type="entry name" value="Myb_DNA-bind_5"/>
    <property type="match status" value="1"/>
</dbReference>
<evidence type="ECO:0000256" key="1">
    <source>
        <dbReference type="ARBA" id="ARBA00011764"/>
    </source>
</evidence>
<evidence type="ECO:0000313" key="6">
    <source>
        <dbReference type="Proteomes" id="UP000827092"/>
    </source>
</evidence>
<feature type="domain" description="Myb-like" evidence="4">
    <location>
        <begin position="5"/>
        <end position="76"/>
    </location>
</feature>